<dbReference type="InterPro" id="IPR023393">
    <property type="entry name" value="START-like_dom_sf"/>
</dbReference>
<dbReference type="Gene3D" id="3.30.530.20">
    <property type="match status" value="1"/>
</dbReference>
<sequence length="139" mass="15003">MATYKSKPVSIGRPIEDVYARIADIAAYQKHIDALPDEARQKIGDVEFTDDSISIHAAPVGQLKFVVKERVAPSKVTLEAAQSPVPLKLIVALEPDGDSSTTATSIIDVEIPAMLRPLIGGKLQEASDKFGELLQTFFA</sequence>
<dbReference type="RefSeq" id="WP_107034821.1">
    <property type="nucleotide sequence ID" value="NZ_CAOLHR010000015.1"/>
</dbReference>
<dbReference type="Proteomes" id="UP000244925">
    <property type="component" value="Unassembled WGS sequence"/>
</dbReference>
<dbReference type="AlphaFoldDB" id="A0A2V1IXL5"/>
<accession>A0A2V1IXL5</accession>
<proteinExistence type="predicted"/>
<organism evidence="1 2">
    <name type="scientific">Paramuribaculum intestinale</name>
    <dbReference type="NCBI Taxonomy" id="2094151"/>
    <lineage>
        <taxon>Bacteria</taxon>
        <taxon>Pseudomonadati</taxon>
        <taxon>Bacteroidota</taxon>
        <taxon>Bacteroidia</taxon>
        <taxon>Bacteroidales</taxon>
        <taxon>Muribaculaceae</taxon>
        <taxon>Paramuribaculum</taxon>
    </lineage>
</organism>
<protein>
    <recommendedName>
        <fullName evidence="3">SRPBCC family protein</fullName>
    </recommendedName>
</protein>
<comment type="caution">
    <text evidence="1">The sequence shown here is derived from an EMBL/GenBank/DDBJ whole genome shotgun (WGS) entry which is preliminary data.</text>
</comment>
<dbReference type="SUPFAM" id="SSF55961">
    <property type="entry name" value="Bet v1-like"/>
    <property type="match status" value="1"/>
</dbReference>
<dbReference type="GeneID" id="93424291"/>
<keyword evidence="2" id="KW-1185">Reference proteome</keyword>
<reference evidence="2" key="1">
    <citation type="submission" date="2018-02" db="EMBL/GenBank/DDBJ databases">
        <authorList>
            <person name="Clavel T."/>
            <person name="Strowig T."/>
        </authorList>
    </citation>
    <scope>NUCLEOTIDE SEQUENCE [LARGE SCALE GENOMIC DNA]</scope>
    <source>
        <strain evidence="2">DSM 100764</strain>
    </source>
</reference>
<evidence type="ECO:0008006" key="3">
    <source>
        <dbReference type="Google" id="ProtNLM"/>
    </source>
</evidence>
<evidence type="ECO:0000313" key="2">
    <source>
        <dbReference type="Proteomes" id="UP000244925"/>
    </source>
</evidence>
<dbReference type="EMBL" id="PUBV01000001">
    <property type="protein sequence ID" value="PWB09769.1"/>
    <property type="molecule type" value="Genomic_DNA"/>
</dbReference>
<gene>
    <name evidence="1" type="ORF">C5O25_00760</name>
</gene>
<evidence type="ECO:0000313" key="1">
    <source>
        <dbReference type="EMBL" id="PWB09769.1"/>
    </source>
</evidence>
<name>A0A2V1IXL5_9BACT</name>